<dbReference type="PANTHER" id="PTHR42953:SF1">
    <property type="entry name" value="METAL-BINDING PROTEIN HI_0362-RELATED"/>
    <property type="match status" value="1"/>
</dbReference>
<comment type="similarity">
    <text evidence="5">Belongs to the bacterial solute-binding protein 9 family.</text>
</comment>
<dbReference type="PROSITE" id="PS51257">
    <property type="entry name" value="PROKAR_LIPOPROTEIN"/>
    <property type="match status" value="1"/>
</dbReference>
<evidence type="ECO:0000313" key="7">
    <source>
        <dbReference type="EMBL" id="MFC6181310.1"/>
    </source>
</evidence>
<dbReference type="InterPro" id="IPR006127">
    <property type="entry name" value="ZnuA-like"/>
</dbReference>
<dbReference type="PANTHER" id="PTHR42953">
    <property type="entry name" value="HIGH-AFFINITY ZINC UPTAKE SYSTEM PROTEIN ZNUA-RELATED"/>
    <property type="match status" value="1"/>
</dbReference>
<evidence type="ECO:0000256" key="1">
    <source>
        <dbReference type="ARBA" id="ARBA00004196"/>
    </source>
</evidence>
<dbReference type="EMBL" id="JBHSSC010000036">
    <property type="protein sequence ID" value="MFC6181310.1"/>
    <property type="molecule type" value="Genomic_DNA"/>
</dbReference>
<dbReference type="RefSeq" id="WP_137629132.1">
    <property type="nucleotide sequence ID" value="NZ_BJDJ01000017.1"/>
</dbReference>
<keyword evidence="2 5" id="KW-0813">Transport</keyword>
<dbReference type="InterPro" id="IPR050492">
    <property type="entry name" value="Bact_metal-bind_prot9"/>
</dbReference>
<evidence type="ECO:0000256" key="3">
    <source>
        <dbReference type="ARBA" id="ARBA00022723"/>
    </source>
</evidence>
<keyword evidence="3" id="KW-0479">Metal-binding</keyword>
<dbReference type="PRINTS" id="PR00690">
    <property type="entry name" value="ADHESNFAMILY"/>
</dbReference>
<evidence type="ECO:0000313" key="8">
    <source>
        <dbReference type="Proteomes" id="UP001596282"/>
    </source>
</evidence>
<comment type="subcellular location">
    <subcellularLocation>
        <location evidence="1">Cell envelope</location>
    </subcellularLocation>
</comment>
<evidence type="ECO:0000256" key="2">
    <source>
        <dbReference type="ARBA" id="ARBA00022448"/>
    </source>
</evidence>
<protein>
    <submittedName>
        <fullName evidence="7">Metal ABC transporter solute-binding protein, Zn/Mn family</fullName>
    </submittedName>
</protein>
<keyword evidence="4 6" id="KW-0732">Signal</keyword>
<comment type="caution">
    <text evidence="7">The sequence shown here is derived from an EMBL/GenBank/DDBJ whole genome shotgun (WGS) entry which is preliminary data.</text>
</comment>
<dbReference type="Pfam" id="PF01297">
    <property type="entry name" value="ZnuA"/>
    <property type="match status" value="1"/>
</dbReference>
<feature type="chain" id="PRO_5047461642" evidence="6">
    <location>
        <begin position="23"/>
        <end position="301"/>
    </location>
</feature>
<dbReference type="InterPro" id="IPR006128">
    <property type="entry name" value="Lipoprotein_PsaA-like"/>
</dbReference>
<sequence length="301" mass="33252">MQRKHRWIMFVLGIVGSLSLLAGCQQQSSTATTDTAKLQVVTTTNFYGEVARAVGGKRVQVTSVINKPSVDPHDYEPTAKVAATVAKADVVLANGIGYDGWMSKLVKNAPAATYLRVGEEVMHQKAGHNEHLWYNPKTMPKVALALAKQFGQAQPKYQAQFDANAKRYIATLKPVDRAIASVKTAAKTTKTKHVLVSEPVFDYALSALGFKVTNVNFENAVEKGTDPSPKVIKQMQTQLKNQQVAFFVQNKQVSDKLVTNMVKLAKQHHVPVLQVTETMPTGQNYQQWMVSQYQALAKLLR</sequence>
<reference evidence="8" key="1">
    <citation type="journal article" date="2019" name="Int. J. Syst. Evol. Microbiol.">
        <title>The Global Catalogue of Microorganisms (GCM) 10K type strain sequencing project: providing services to taxonomists for standard genome sequencing and annotation.</title>
        <authorList>
            <consortium name="The Broad Institute Genomics Platform"/>
            <consortium name="The Broad Institute Genome Sequencing Center for Infectious Disease"/>
            <person name="Wu L."/>
            <person name="Ma J."/>
        </authorList>
    </citation>
    <scope>NUCLEOTIDE SEQUENCE [LARGE SCALE GENOMIC DNA]</scope>
    <source>
        <strain evidence="8">CCM 8933</strain>
    </source>
</reference>
<feature type="signal peptide" evidence="6">
    <location>
        <begin position="1"/>
        <end position="22"/>
    </location>
</feature>
<organism evidence="7 8">
    <name type="scientific">Lactiplantibacillus daowaiensis</name>
    <dbReference type="NCBI Taxonomy" id="2559918"/>
    <lineage>
        <taxon>Bacteria</taxon>
        <taxon>Bacillati</taxon>
        <taxon>Bacillota</taxon>
        <taxon>Bacilli</taxon>
        <taxon>Lactobacillales</taxon>
        <taxon>Lactobacillaceae</taxon>
        <taxon>Lactiplantibacillus</taxon>
    </lineage>
</organism>
<evidence type="ECO:0000256" key="4">
    <source>
        <dbReference type="ARBA" id="ARBA00022729"/>
    </source>
</evidence>
<keyword evidence="8" id="KW-1185">Reference proteome</keyword>
<dbReference type="SUPFAM" id="SSF53807">
    <property type="entry name" value="Helical backbone' metal receptor"/>
    <property type="match status" value="1"/>
</dbReference>
<name>A0ABW1S1P6_9LACO</name>
<proteinExistence type="inferred from homology"/>
<evidence type="ECO:0000256" key="6">
    <source>
        <dbReference type="SAM" id="SignalP"/>
    </source>
</evidence>
<evidence type="ECO:0000256" key="5">
    <source>
        <dbReference type="RuleBase" id="RU003512"/>
    </source>
</evidence>
<gene>
    <name evidence="7" type="ORF">ACFP5Y_08765</name>
</gene>
<accession>A0ABW1S1P6</accession>
<dbReference type="Proteomes" id="UP001596282">
    <property type="component" value="Unassembled WGS sequence"/>
</dbReference>
<dbReference type="Gene3D" id="3.40.50.1980">
    <property type="entry name" value="Nitrogenase molybdenum iron protein domain"/>
    <property type="match status" value="2"/>
</dbReference>